<dbReference type="Pfam" id="PF09694">
    <property type="entry name" value="Gcw_chp"/>
    <property type="match status" value="1"/>
</dbReference>
<reference evidence="3" key="1">
    <citation type="submission" date="2017-08" db="EMBL/GenBank/DDBJ databases">
        <title>A dynamic microbial community with high functional redundancy inhabits the cold, oxic subseafloor aquifer.</title>
        <authorList>
            <person name="Tully B.J."/>
            <person name="Wheat C.G."/>
            <person name="Glazer B.T."/>
            <person name="Huber J.A."/>
        </authorList>
    </citation>
    <scope>NUCLEOTIDE SEQUENCE [LARGE SCALE GENOMIC DNA]</scope>
</reference>
<protein>
    <recommendedName>
        <fullName evidence="4">Histidine kinase</fullName>
    </recommendedName>
</protein>
<evidence type="ECO:0000313" key="2">
    <source>
        <dbReference type="EMBL" id="PCH63221.1"/>
    </source>
</evidence>
<dbReference type="EMBL" id="NVQR01000023">
    <property type="protein sequence ID" value="PCH63221.1"/>
    <property type="molecule type" value="Genomic_DNA"/>
</dbReference>
<organism evidence="2 3">
    <name type="scientific">SAR86 cluster bacterium</name>
    <dbReference type="NCBI Taxonomy" id="2030880"/>
    <lineage>
        <taxon>Bacteria</taxon>
        <taxon>Pseudomonadati</taxon>
        <taxon>Pseudomonadota</taxon>
        <taxon>Gammaproteobacteria</taxon>
        <taxon>SAR86 cluster</taxon>
    </lineage>
</organism>
<dbReference type="InterPro" id="IPR010239">
    <property type="entry name" value="CHP02001"/>
</dbReference>
<keyword evidence="1" id="KW-0732">Signal</keyword>
<dbReference type="Proteomes" id="UP000218172">
    <property type="component" value="Unassembled WGS sequence"/>
</dbReference>
<feature type="chain" id="PRO_5012291524" description="Histidine kinase" evidence="1">
    <location>
        <begin position="25"/>
        <end position="226"/>
    </location>
</feature>
<accession>A0A2A4MT36</accession>
<comment type="caution">
    <text evidence="2">The sequence shown here is derived from an EMBL/GenBank/DDBJ whole genome shotgun (WGS) entry which is preliminary data.</text>
</comment>
<dbReference type="AlphaFoldDB" id="A0A2A4MT36"/>
<feature type="signal peptide" evidence="1">
    <location>
        <begin position="1"/>
        <end position="24"/>
    </location>
</feature>
<name>A0A2A4MT36_9GAMM</name>
<evidence type="ECO:0000313" key="3">
    <source>
        <dbReference type="Proteomes" id="UP000218172"/>
    </source>
</evidence>
<evidence type="ECO:0000256" key="1">
    <source>
        <dbReference type="SAM" id="SignalP"/>
    </source>
</evidence>
<sequence>MKKLLKTTLATAVISMAAVLPAQAEISGNVSLGSDYLFRGVSQTGGDFTIQGGFDFEAENGFYAGVWGSNVTFAASSELDLYVGFAGDLTDTVGFDIGIIQYEYPGAGQADLDFTEIYGSLSYGGLTGGVAISNNLGDYESVYTNISYGFEIGSDISVSLFGGITEYDKAFWGSEDSYTDYGIALGKSYGGVDFAITLTDTNLSNADCGGTDDCDATVSFSISKSL</sequence>
<proteinExistence type="predicted"/>
<evidence type="ECO:0008006" key="4">
    <source>
        <dbReference type="Google" id="ProtNLM"/>
    </source>
</evidence>
<gene>
    <name evidence="2" type="ORF">COC19_01260</name>
</gene>
<dbReference type="NCBIfam" id="TIGR02001">
    <property type="entry name" value="gcw_chp"/>
    <property type="match status" value="1"/>
</dbReference>